<keyword evidence="2" id="KW-1185">Reference proteome</keyword>
<evidence type="ECO:0000313" key="1">
    <source>
        <dbReference type="EMBL" id="GIH24985.1"/>
    </source>
</evidence>
<comment type="caution">
    <text evidence="1">The sequence shown here is derived from an EMBL/GenBank/DDBJ whole genome shotgun (WGS) entry which is preliminary data.</text>
</comment>
<gene>
    <name evidence="1" type="ORF">Aph01nite_32950</name>
</gene>
<evidence type="ECO:0000313" key="2">
    <source>
        <dbReference type="Proteomes" id="UP000640052"/>
    </source>
</evidence>
<name>A0A919QEA6_9ACTN</name>
<dbReference type="Proteomes" id="UP000640052">
    <property type="component" value="Unassembled WGS sequence"/>
</dbReference>
<dbReference type="AlphaFoldDB" id="A0A919QEA6"/>
<sequence>MTRTGAAWAGDEKPKTTVPTMVSKIVSNVLTFRRMRTPLIGSGDARSRAFGRACHGHGPMTATCGFADTEM</sequence>
<protein>
    <submittedName>
        <fullName evidence="1">Uncharacterized protein</fullName>
    </submittedName>
</protein>
<organism evidence="1 2">
    <name type="scientific">Acrocarpospora phusangensis</name>
    <dbReference type="NCBI Taxonomy" id="1070424"/>
    <lineage>
        <taxon>Bacteria</taxon>
        <taxon>Bacillati</taxon>
        <taxon>Actinomycetota</taxon>
        <taxon>Actinomycetes</taxon>
        <taxon>Streptosporangiales</taxon>
        <taxon>Streptosporangiaceae</taxon>
        <taxon>Acrocarpospora</taxon>
    </lineage>
</organism>
<dbReference type="EMBL" id="BOOA01000024">
    <property type="protein sequence ID" value="GIH24985.1"/>
    <property type="molecule type" value="Genomic_DNA"/>
</dbReference>
<accession>A0A919QEA6</accession>
<proteinExistence type="predicted"/>
<reference evidence="1" key="1">
    <citation type="submission" date="2021-01" db="EMBL/GenBank/DDBJ databases">
        <title>Whole genome shotgun sequence of Acrocarpospora phusangensis NBRC 108782.</title>
        <authorList>
            <person name="Komaki H."/>
            <person name="Tamura T."/>
        </authorList>
    </citation>
    <scope>NUCLEOTIDE SEQUENCE</scope>
    <source>
        <strain evidence="1">NBRC 108782</strain>
    </source>
</reference>